<organism evidence="2 3">
    <name type="scientific">Tardibacter chloracetimidivorans</name>
    <dbReference type="NCBI Taxonomy" id="1921510"/>
    <lineage>
        <taxon>Bacteria</taxon>
        <taxon>Pseudomonadati</taxon>
        <taxon>Pseudomonadota</taxon>
        <taxon>Alphaproteobacteria</taxon>
        <taxon>Sphingomonadales</taxon>
        <taxon>Sphingomonadaceae</taxon>
        <taxon>Tardibacter</taxon>
    </lineage>
</organism>
<reference evidence="3" key="1">
    <citation type="submission" date="2016-11" db="EMBL/GenBank/DDBJ databases">
        <title>Complete Genome Sequence of alachlor-degrading Sphingomonas sp. strain JJ-A5.</title>
        <authorList>
            <person name="Lee H."/>
            <person name="Ka J.-O."/>
        </authorList>
    </citation>
    <scope>NUCLEOTIDE SEQUENCE [LARGE SCALE GENOMIC DNA]</scope>
    <source>
        <strain evidence="3">JJ-A5</strain>
    </source>
</reference>
<dbReference type="AlphaFoldDB" id="A0A1L3ZR91"/>
<name>A0A1L3ZR91_9SPHN</name>
<gene>
    <name evidence="2" type="ORF">BSL82_01545</name>
</gene>
<dbReference type="RefSeq" id="WP_072595720.1">
    <property type="nucleotide sequence ID" value="NZ_CP018221.1"/>
</dbReference>
<proteinExistence type="predicted"/>
<evidence type="ECO:0000256" key="1">
    <source>
        <dbReference type="SAM" id="MobiDB-lite"/>
    </source>
</evidence>
<keyword evidence="3" id="KW-1185">Reference proteome</keyword>
<evidence type="ECO:0000313" key="3">
    <source>
        <dbReference type="Proteomes" id="UP000182063"/>
    </source>
</evidence>
<feature type="compositionally biased region" description="Basic and acidic residues" evidence="1">
    <location>
        <begin position="90"/>
        <end position="100"/>
    </location>
</feature>
<dbReference type="InterPro" id="IPR045510">
    <property type="entry name" value="DUF6481"/>
</dbReference>
<dbReference type="Pfam" id="PF20089">
    <property type="entry name" value="DUF6481"/>
    <property type="match status" value="1"/>
</dbReference>
<dbReference type="EMBL" id="CP018221">
    <property type="protein sequence ID" value="API58144.1"/>
    <property type="molecule type" value="Genomic_DNA"/>
</dbReference>
<dbReference type="Proteomes" id="UP000182063">
    <property type="component" value="Chromosome"/>
</dbReference>
<accession>A0A1L3ZR91</accession>
<protein>
    <submittedName>
        <fullName evidence="2">Uncharacterized protein</fullName>
    </submittedName>
</protein>
<feature type="region of interest" description="Disordered" evidence="1">
    <location>
        <begin position="75"/>
        <end position="109"/>
    </location>
</feature>
<dbReference type="STRING" id="1921510.BSL82_01545"/>
<dbReference type="KEGG" id="sphj:BSL82_01545"/>
<sequence length="109" mass="11977">MSAYKDPSFQERTALARQARQKALDQLKAKPPADEAVLAERNAARIAREQAKADERAAIRAARDLAKAEEKARAIEAAKASVPPPGPSEAEQRAARDARYAARKQRKSR</sequence>
<evidence type="ECO:0000313" key="2">
    <source>
        <dbReference type="EMBL" id="API58144.1"/>
    </source>
</evidence>
<dbReference type="OrthoDB" id="7586272at2"/>